<dbReference type="Proteomes" id="UP000006272">
    <property type="component" value="Unassembled WGS sequence"/>
</dbReference>
<evidence type="ECO:0000313" key="2">
    <source>
        <dbReference type="Proteomes" id="UP000006272"/>
    </source>
</evidence>
<organism evidence="1 2">
    <name type="scientific">Solidesulfovibrio magneticus str. Maddingley MBC34</name>
    <dbReference type="NCBI Taxonomy" id="1206767"/>
    <lineage>
        <taxon>Bacteria</taxon>
        <taxon>Pseudomonadati</taxon>
        <taxon>Thermodesulfobacteriota</taxon>
        <taxon>Desulfovibrionia</taxon>
        <taxon>Desulfovibrionales</taxon>
        <taxon>Desulfovibrionaceae</taxon>
        <taxon>Solidesulfovibrio</taxon>
    </lineage>
</organism>
<dbReference type="InterPro" id="IPR016181">
    <property type="entry name" value="Acyl_CoA_acyltransferase"/>
</dbReference>
<evidence type="ECO:0000313" key="1">
    <source>
        <dbReference type="EMBL" id="EKO38005.1"/>
    </source>
</evidence>
<dbReference type="AlphaFoldDB" id="K6GM14"/>
<accession>K6GM14</accession>
<name>K6GM14_9BACT</name>
<reference evidence="1 2" key="1">
    <citation type="submission" date="2012-07" db="EMBL/GenBank/DDBJ databases">
        <title>Draft genome sequence of Desulfovibrio magneticus str. Maddingley MBC34 obtained from a metagenomic sequence of a methanogenic enrichment isolated from coal-seam formation water in Victoria, Australia.</title>
        <authorList>
            <person name="Greenfield P."/>
            <person name="Hendry P."/>
            <person name="Li D."/>
            <person name="Rosewarne C.P."/>
            <person name="Tran-Dinh N."/>
            <person name="Elbourne L.D.H."/>
            <person name="Paulsen I.T."/>
            <person name="Midgley D.J."/>
        </authorList>
    </citation>
    <scope>NUCLEOTIDE SEQUENCE [LARGE SCALE GENOMIC DNA]</scope>
    <source>
        <strain evidence="2">Maddingley MBC34</strain>
    </source>
</reference>
<gene>
    <name evidence="1" type="ORF">B193_3309</name>
</gene>
<comment type="caution">
    <text evidence="1">The sequence shown here is derived from an EMBL/GenBank/DDBJ whole genome shotgun (WGS) entry which is preliminary data.</text>
</comment>
<proteinExistence type="predicted"/>
<protein>
    <recommendedName>
        <fullName evidence="3">N-acetyltransferase domain-containing protein</fullName>
    </recommendedName>
</protein>
<dbReference type="EMBL" id="ALAO01000309">
    <property type="protein sequence ID" value="EKO38005.1"/>
    <property type="molecule type" value="Genomic_DNA"/>
</dbReference>
<sequence length="356" mass="39253">MPAPWPATKDEACTRLREETYRVKPDQEFTVRLFEPGDAWGVIRCFFEVYGDGYPFDTYYVPQLLIAAHKQGAMRSAVAVTECGDIVAFGSLLHHVAANPRLCETGQASVIPDYRATLAILCIQECLYTMVENDAPIDAIFGEAVSNHQVMQRVSLLFGFAETGIELGLMPGAAYGRGNTPEERISTVLTFKILRDTPRDLYLPPVYAAVLGTLLPDLPLTRTVRISTADLPGDAAADFDVRLFEAVGVLRVMARSAGRDFGDRLARELALAEAKGVLVFQVMVNLGEPCSGRVVEILRGQGFFFGGLLPQWFGTDGLLMQKLAFRPDCDAIKLQSPKAHELLAFMRRDMEQVGRT</sequence>
<evidence type="ECO:0008006" key="3">
    <source>
        <dbReference type="Google" id="ProtNLM"/>
    </source>
</evidence>
<dbReference type="SUPFAM" id="SSF55729">
    <property type="entry name" value="Acyl-CoA N-acyltransferases (Nat)"/>
    <property type="match status" value="1"/>
</dbReference>
<dbReference type="PATRIC" id="fig|1206767.3.peg.3244"/>